<dbReference type="PANTHER" id="PTHR30619">
    <property type="entry name" value="DNA INTERNALIZATION/COMPETENCE PROTEIN COMEC/REC2"/>
    <property type="match status" value="1"/>
</dbReference>
<organism evidence="2">
    <name type="scientific">bioreactor metagenome</name>
    <dbReference type="NCBI Taxonomy" id="1076179"/>
    <lineage>
        <taxon>unclassified sequences</taxon>
        <taxon>metagenomes</taxon>
        <taxon>ecological metagenomes</taxon>
    </lineage>
</organism>
<dbReference type="InterPro" id="IPR035681">
    <property type="entry name" value="ComA-like_MBL"/>
</dbReference>
<proteinExistence type="predicted"/>
<accession>A0A644VVL2</accession>
<dbReference type="SMART" id="SM00849">
    <property type="entry name" value="Lactamase_B"/>
    <property type="match status" value="1"/>
</dbReference>
<dbReference type="PANTHER" id="PTHR30619:SF7">
    <property type="entry name" value="BETA-LACTAMASE DOMAIN PROTEIN"/>
    <property type="match status" value="1"/>
</dbReference>
<dbReference type="InterPro" id="IPR036866">
    <property type="entry name" value="RibonucZ/Hydroxyglut_hydro"/>
</dbReference>
<evidence type="ECO:0000259" key="1">
    <source>
        <dbReference type="SMART" id="SM00849"/>
    </source>
</evidence>
<dbReference type="SUPFAM" id="SSF56281">
    <property type="entry name" value="Metallo-hydrolase/oxidoreductase"/>
    <property type="match status" value="1"/>
</dbReference>
<dbReference type="Pfam" id="PF00753">
    <property type="entry name" value="Lactamase_B"/>
    <property type="match status" value="1"/>
</dbReference>
<protein>
    <submittedName>
        <fullName evidence="2">ComE operon protein 3</fullName>
    </submittedName>
</protein>
<sequence length="280" mass="31281">MKKKIIYITLNFLLILILFQCSIETNKNIVSDNIKGMNVHFIDVGQGDSILIQVNSKNLLIDSGPSASKDKLVKYLNSLKISKLDYIIATHPHEDHIGNMSYIIDNFEVLNFYAPKVNSNTKAFETMVESLVIKDLKIKVLKPNIKSIDLGENTKVDVFSPISNEYENLNNFSSIIKISYGTTSFLFTGDSEELSEKEVLTQGYDLKSDVLKVGHHGSSSSTSKRFLDAVDPYIAVISVGKDNSYGHPSQEVLSRLKDLTIYQTDLDGNILIKSDGYSLK</sequence>
<name>A0A644VVL2_9ZZZZ</name>
<comment type="caution">
    <text evidence="2">The sequence shown here is derived from an EMBL/GenBank/DDBJ whole genome shotgun (WGS) entry which is preliminary data.</text>
</comment>
<dbReference type="AlphaFoldDB" id="A0A644VVL2"/>
<dbReference type="InterPro" id="IPR052159">
    <property type="entry name" value="Competence_DNA_uptake"/>
</dbReference>
<reference evidence="2" key="1">
    <citation type="submission" date="2019-08" db="EMBL/GenBank/DDBJ databases">
        <authorList>
            <person name="Kucharzyk K."/>
            <person name="Murdoch R.W."/>
            <person name="Higgins S."/>
            <person name="Loffler F."/>
        </authorList>
    </citation>
    <scope>NUCLEOTIDE SEQUENCE</scope>
</reference>
<evidence type="ECO:0000313" key="2">
    <source>
        <dbReference type="EMBL" id="MPL95260.1"/>
    </source>
</evidence>
<dbReference type="InterPro" id="IPR001279">
    <property type="entry name" value="Metallo-B-lactamas"/>
</dbReference>
<feature type="domain" description="Metallo-beta-lactamase" evidence="1">
    <location>
        <begin position="46"/>
        <end position="241"/>
    </location>
</feature>
<gene>
    <name evidence="2" type="primary">comEC_5</name>
    <name evidence="2" type="ORF">SDC9_41430</name>
</gene>
<dbReference type="EMBL" id="VSSQ01000460">
    <property type="protein sequence ID" value="MPL95260.1"/>
    <property type="molecule type" value="Genomic_DNA"/>
</dbReference>
<dbReference type="CDD" id="cd07731">
    <property type="entry name" value="ComA-like_MBL-fold"/>
    <property type="match status" value="1"/>
</dbReference>
<dbReference type="Gene3D" id="3.60.15.10">
    <property type="entry name" value="Ribonuclease Z/Hydroxyacylglutathione hydrolase-like"/>
    <property type="match status" value="1"/>
</dbReference>